<accession>A0ABT4RYU6</accession>
<comment type="similarity">
    <text evidence="2">Belongs to the TMEM86 family.</text>
</comment>
<feature type="transmembrane region" description="Helical" evidence="6">
    <location>
        <begin position="38"/>
        <end position="55"/>
    </location>
</feature>
<evidence type="ECO:0000313" key="8">
    <source>
        <dbReference type="Proteomes" id="UP001149142"/>
    </source>
</evidence>
<dbReference type="Pfam" id="PF07947">
    <property type="entry name" value="YhhN"/>
    <property type="match status" value="1"/>
</dbReference>
<dbReference type="PANTHER" id="PTHR31885:SF6">
    <property type="entry name" value="GH04784P"/>
    <property type="match status" value="1"/>
</dbReference>
<comment type="subcellular location">
    <subcellularLocation>
        <location evidence="1">Membrane</location>
        <topology evidence="1">Multi-pass membrane protein</topology>
    </subcellularLocation>
</comment>
<evidence type="ECO:0000256" key="4">
    <source>
        <dbReference type="ARBA" id="ARBA00022989"/>
    </source>
</evidence>
<feature type="transmembrane region" description="Helical" evidence="6">
    <location>
        <begin position="200"/>
        <end position="223"/>
    </location>
</feature>
<organism evidence="7 8">
    <name type="scientific">Mesoflavibacter profundi</name>
    <dbReference type="NCBI Taxonomy" id="2708110"/>
    <lineage>
        <taxon>Bacteria</taxon>
        <taxon>Pseudomonadati</taxon>
        <taxon>Bacteroidota</taxon>
        <taxon>Flavobacteriia</taxon>
        <taxon>Flavobacteriales</taxon>
        <taxon>Flavobacteriaceae</taxon>
        <taxon>Mesoflavibacter</taxon>
    </lineage>
</organism>
<keyword evidence="5 6" id="KW-0472">Membrane</keyword>
<gene>
    <name evidence="7" type="ORF">OOZ35_05780</name>
</gene>
<evidence type="ECO:0000313" key="7">
    <source>
        <dbReference type="EMBL" id="MDA0177003.1"/>
    </source>
</evidence>
<dbReference type="InterPro" id="IPR012506">
    <property type="entry name" value="TMEM86B-like"/>
</dbReference>
<evidence type="ECO:0000256" key="2">
    <source>
        <dbReference type="ARBA" id="ARBA00007375"/>
    </source>
</evidence>
<feature type="transmembrane region" description="Helical" evidence="6">
    <location>
        <begin position="118"/>
        <end position="137"/>
    </location>
</feature>
<proteinExistence type="inferred from homology"/>
<feature type="transmembrane region" description="Helical" evidence="6">
    <location>
        <begin position="174"/>
        <end position="194"/>
    </location>
</feature>
<protein>
    <submittedName>
        <fullName evidence="7">Lysoplasmalogenase</fullName>
    </submittedName>
</protein>
<dbReference type="PANTHER" id="PTHR31885">
    <property type="entry name" value="GH04784P"/>
    <property type="match status" value="1"/>
</dbReference>
<evidence type="ECO:0000256" key="5">
    <source>
        <dbReference type="ARBA" id="ARBA00023136"/>
    </source>
</evidence>
<sequence length="243" mass="28390">MKQNIFKNFKYFTLLYLLVLVIDTFVKNSDYKYSLRYITKPLLVVLLIIFFLINNKEKYKSGFCLVLGAYILFFLGDILLIGNDTKLKFAIGGTFFGLAKVLLSIRFTNTQDFEIKKLLPLLAFCFVYMSVIMLFIYNNLKFYFIPSLCYLLVVMMMGQFAYLRKKEVNNTSYYLVLFGVFFSMLSDGITFLKVFYDSKILYHTITIMSFYAISQFLIVVGIVKETSSLTKLKLQRVKSKTDK</sequence>
<feature type="transmembrane region" description="Helical" evidence="6">
    <location>
        <begin position="9"/>
        <end position="26"/>
    </location>
</feature>
<evidence type="ECO:0000256" key="3">
    <source>
        <dbReference type="ARBA" id="ARBA00022692"/>
    </source>
</evidence>
<evidence type="ECO:0000256" key="1">
    <source>
        <dbReference type="ARBA" id="ARBA00004141"/>
    </source>
</evidence>
<feature type="transmembrane region" description="Helical" evidence="6">
    <location>
        <begin position="143"/>
        <end position="162"/>
    </location>
</feature>
<dbReference type="EMBL" id="JAPFGC010000002">
    <property type="protein sequence ID" value="MDA0177003.1"/>
    <property type="molecule type" value="Genomic_DNA"/>
</dbReference>
<feature type="transmembrane region" description="Helical" evidence="6">
    <location>
        <begin position="62"/>
        <end position="81"/>
    </location>
</feature>
<feature type="transmembrane region" description="Helical" evidence="6">
    <location>
        <begin position="87"/>
        <end position="106"/>
    </location>
</feature>
<dbReference type="Proteomes" id="UP001149142">
    <property type="component" value="Unassembled WGS sequence"/>
</dbReference>
<keyword evidence="8" id="KW-1185">Reference proteome</keyword>
<reference evidence="7" key="1">
    <citation type="submission" date="2022-11" db="EMBL/GenBank/DDBJ databases">
        <title>Refractory cell wall polysaccharides provide important carbon source for microbial heterotrophs in the hadal ocean.</title>
        <authorList>
            <person name="Zhu X."/>
        </authorList>
    </citation>
    <scope>NUCLEOTIDE SEQUENCE</scope>
    <source>
        <strain evidence="7">MTRN7</strain>
    </source>
</reference>
<dbReference type="RefSeq" id="WP_270005278.1">
    <property type="nucleotide sequence ID" value="NZ_JAPFGC010000002.1"/>
</dbReference>
<comment type="caution">
    <text evidence="7">The sequence shown here is derived from an EMBL/GenBank/DDBJ whole genome shotgun (WGS) entry which is preliminary data.</text>
</comment>
<keyword evidence="4 6" id="KW-1133">Transmembrane helix</keyword>
<evidence type="ECO:0000256" key="6">
    <source>
        <dbReference type="SAM" id="Phobius"/>
    </source>
</evidence>
<name>A0ABT4RYU6_9FLAO</name>
<keyword evidence="3 6" id="KW-0812">Transmembrane</keyword>